<reference evidence="2 3" key="1">
    <citation type="submission" date="2018-09" db="EMBL/GenBank/DDBJ databases">
        <title>Profundibacter amoris BAR1 gen. nov., sp. nov., a new member of the Roseobacter clade isolated at Lokis Castle Vent Field on the Arctic Mid-Oceanic Ridge.</title>
        <authorList>
            <person name="Le Moine Bauer S."/>
            <person name="Sjoeberg A.G."/>
            <person name="L'Haridon S."/>
            <person name="Stokke R."/>
            <person name="Roalkvam I."/>
            <person name="Steen I.H."/>
            <person name="Dahle H."/>
        </authorList>
    </citation>
    <scope>NUCLEOTIDE SEQUENCE [LARGE SCALE GENOMIC DNA]</scope>
    <source>
        <strain evidence="2 3">BAR1</strain>
    </source>
</reference>
<dbReference type="GO" id="GO:0016787">
    <property type="term" value="F:hydrolase activity"/>
    <property type="evidence" value="ECO:0007669"/>
    <property type="project" value="UniProtKB-KW"/>
</dbReference>
<dbReference type="EMBL" id="CP032125">
    <property type="protein sequence ID" value="AXX98839.1"/>
    <property type="molecule type" value="Genomic_DNA"/>
</dbReference>
<protein>
    <submittedName>
        <fullName evidence="2">Hydrolase</fullName>
    </submittedName>
</protein>
<sequence>MPPEHDAEIHKNGCYHNAPPFAELRNPMGRAAQIRQFLFKRTPNAVPAGNIPIVPLNRQDLESRRENGEIHLYRLGHSTVLLKLGGDYWLTDPVFSNRASPSRLAGPKRFHNTPITIADLPDITGVIISHNHYDHLDKSAIKQLNGKVGHFITTRGTGKYLKRWGVAETRITELGWWQSHNHGDTTLTATPSQHFSGRGLFDNNKSLWASFVLQHNGRKIFFGSDSGYFDGFKQIGQHFGGFDITLMETGAYSALWPYVHMTPDQTYQAHKDLRGKTLMPIHNSTFKLAFHPWKEPLEQITELAEQENTPLLTPQIGERITLGQTASPPPRWWQSV</sequence>
<evidence type="ECO:0000259" key="1">
    <source>
        <dbReference type="Pfam" id="PF12706"/>
    </source>
</evidence>
<dbReference type="RefSeq" id="WP_118943493.1">
    <property type="nucleotide sequence ID" value="NZ_CP032125.1"/>
</dbReference>
<evidence type="ECO:0000313" key="2">
    <source>
        <dbReference type="EMBL" id="AXX98839.1"/>
    </source>
</evidence>
<dbReference type="Pfam" id="PF12706">
    <property type="entry name" value="Lactamase_B_2"/>
    <property type="match status" value="1"/>
</dbReference>
<dbReference type="SUPFAM" id="SSF56281">
    <property type="entry name" value="Metallo-hydrolase/oxidoreductase"/>
    <property type="match status" value="1"/>
</dbReference>
<dbReference type="AlphaFoldDB" id="A0A347UJ11"/>
<proteinExistence type="predicted"/>
<dbReference type="Proteomes" id="UP000261704">
    <property type="component" value="Chromosome"/>
</dbReference>
<dbReference type="Gene3D" id="3.60.15.10">
    <property type="entry name" value="Ribonuclease Z/Hydroxyacylglutathione hydrolase-like"/>
    <property type="match status" value="1"/>
</dbReference>
<evidence type="ECO:0000313" key="3">
    <source>
        <dbReference type="Proteomes" id="UP000261704"/>
    </source>
</evidence>
<keyword evidence="3" id="KW-1185">Reference proteome</keyword>
<accession>A0A347UJ11</accession>
<dbReference type="GO" id="GO:0005737">
    <property type="term" value="C:cytoplasm"/>
    <property type="evidence" value="ECO:0007669"/>
    <property type="project" value="TreeGrafter"/>
</dbReference>
<feature type="domain" description="Metallo-beta-lactamase" evidence="1">
    <location>
        <begin position="90"/>
        <end position="282"/>
    </location>
</feature>
<keyword evidence="2" id="KW-0378">Hydrolase</keyword>
<organism evidence="2 3">
    <name type="scientific">Profundibacter amoris</name>
    <dbReference type="NCBI Taxonomy" id="2171755"/>
    <lineage>
        <taxon>Bacteria</taxon>
        <taxon>Pseudomonadati</taxon>
        <taxon>Pseudomonadota</taxon>
        <taxon>Alphaproteobacteria</taxon>
        <taxon>Rhodobacterales</taxon>
        <taxon>Paracoccaceae</taxon>
        <taxon>Profundibacter</taxon>
    </lineage>
</organism>
<dbReference type="InterPro" id="IPR001279">
    <property type="entry name" value="Metallo-B-lactamas"/>
</dbReference>
<dbReference type="KEGG" id="pamo:BAR1_13435"/>
<dbReference type="PANTHER" id="PTHR15032:SF4">
    <property type="entry name" value="N-ACYL-PHOSPHATIDYLETHANOLAMINE-HYDROLYZING PHOSPHOLIPASE D"/>
    <property type="match status" value="1"/>
</dbReference>
<dbReference type="PANTHER" id="PTHR15032">
    <property type="entry name" value="N-ACYL-PHOSPHATIDYLETHANOLAMINE-HYDROLYZING PHOSPHOLIPASE D"/>
    <property type="match status" value="1"/>
</dbReference>
<dbReference type="OrthoDB" id="9805728at2"/>
<dbReference type="InterPro" id="IPR036866">
    <property type="entry name" value="RibonucZ/Hydroxyglut_hydro"/>
</dbReference>
<gene>
    <name evidence="2" type="ORF">BAR1_13435</name>
</gene>
<name>A0A347UJ11_9RHOB</name>